<protein>
    <recommendedName>
        <fullName evidence="1">N-acetyltransferase domain-containing protein</fullName>
    </recommendedName>
</protein>
<dbReference type="Pfam" id="PF13508">
    <property type="entry name" value="Acetyltransf_7"/>
    <property type="match status" value="1"/>
</dbReference>
<dbReference type="SUPFAM" id="SSF55729">
    <property type="entry name" value="Acyl-CoA N-acyltransferases (Nat)"/>
    <property type="match status" value="1"/>
</dbReference>
<evidence type="ECO:0000313" key="2">
    <source>
        <dbReference type="EMBL" id="ANY84742.1"/>
    </source>
</evidence>
<dbReference type="KEGG" id="moc:BB934_42105"/>
<dbReference type="EMBL" id="CP016619">
    <property type="protein sequence ID" value="ANY84742.1"/>
    <property type="molecule type" value="Genomic_DNA"/>
</dbReference>
<evidence type="ECO:0000259" key="1">
    <source>
        <dbReference type="PROSITE" id="PS51186"/>
    </source>
</evidence>
<feature type="domain" description="N-acetyltransferase" evidence="1">
    <location>
        <begin position="4"/>
        <end position="133"/>
    </location>
</feature>
<proteinExistence type="predicted"/>
<geneLocation type="plasmid" evidence="2">
    <name>unnamed2</name>
</geneLocation>
<reference evidence="2" key="1">
    <citation type="submission" date="2016-07" db="EMBL/GenBank/DDBJ databases">
        <title>Microvirga ossetica sp. nov. a new species of rhizobia isolated from root nodules of the legume species Vicia alpestris Steven originated from North Ossetia region in the Caucasus.</title>
        <authorList>
            <person name="Safronova V.I."/>
            <person name="Kuznetsova I.G."/>
            <person name="Sazanova A.L."/>
            <person name="Belimov A."/>
            <person name="Andronov E."/>
            <person name="Osledkin Y.S."/>
            <person name="Onishchuk O.P."/>
            <person name="Kurchak O.N."/>
            <person name="Shaposhnikov A.I."/>
            <person name="Willems A."/>
            <person name="Tikhonovich I.A."/>
        </authorList>
    </citation>
    <scope>NUCLEOTIDE SEQUENCE [LARGE SCALE GENOMIC DNA]</scope>
    <source>
        <strain evidence="2">V5/3M</strain>
        <plasmid evidence="2">unnamed2</plasmid>
    </source>
</reference>
<dbReference type="InterPro" id="IPR041496">
    <property type="entry name" value="YitH/HolE_GNAT"/>
</dbReference>
<dbReference type="Gene3D" id="3.40.630.90">
    <property type="match status" value="1"/>
</dbReference>
<dbReference type="PANTHER" id="PTHR47237">
    <property type="entry name" value="SLL0310 PROTEIN"/>
    <property type="match status" value="1"/>
</dbReference>
<accession>A0A1B2EXT1</accession>
<name>A0A1B2EXT1_9HYPH</name>
<dbReference type="PROSITE" id="PS51186">
    <property type="entry name" value="GNAT"/>
    <property type="match status" value="1"/>
</dbReference>
<organism evidence="2">
    <name type="scientific">Microvirga ossetica</name>
    <dbReference type="NCBI Taxonomy" id="1882682"/>
    <lineage>
        <taxon>Bacteria</taxon>
        <taxon>Pseudomonadati</taxon>
        <taxon>Pseudomonadota</taxon>
        <taxon>Alphaproteobacteria</taxon>
        <taxon>Hyphomicrobiales</taxon>
        <taxon>Methylobacteriaceae</taxon>
        <taxon>Microvirga</taxon>
    </lineage>
</organism>
<keyword evidence="2" id="KW-0614">Plasmid</keyword>
<dbReference type="PANTHER" id="PTHR47237:SF2">
    <property type="entry name" value="BLL4206 PROTEIN"/>
    <property type="match status" value="1"/>
</dbReference>
<dbReference type="AlphaFoldDB" id="A0A1B2EXT1"/>
<dbReference type="Pfam" id="PF18014">
    <property type="entry name" value="Acetyltransf_18"/>
    <property type="match status" value="1"/>
</dbReference>
<dbReference type="InterPro" id="IPR052729">
    <property type="entry name" value="Acyl/Acetyltrans_Enzymes"/>
</dbReference>
<dbReference type="RefSeq" id="WP_099515609.1">
    <property type="nucleotide sequence ID" value="NZ_CP016619.1"/>
</dbReference>
<dbReference type="Gene3D" id="3.40.630.30">
    <property type="match status" value="1"/>
</dbReference>
<dbReference type="OrthoDB" id="8453373at2"/>
<dbReference type="InterPro" id="IPR016181">
    <property type="entry name" value="Acyl_CoA_acyltransferase"/>
</dbReference>
<dbReference type="CDD" id="cd04301">
    <property type="entry name" value="NAT_SF"/>
    <property type="match status" value="1"/>
</dbReference>
<dbReference type="GO" id="GO:0016747">
    <property type="term" value="F:acyltransferase activity, transferring groups other than amino-acyl groups"/>
    <property type="evidence" value="ECO:0007669"/>
    <property type="project" value="InterPro"/>
</dbReference>
<sequence length="281" mass="30485">MANLTYRALGPTDLEEAHALSKAVGWPHRLEDWKFVMQLGSGIGAIEDGRLHGTGCWWPQGDAFATVGMIIVSPELQGRGIGRVLMDRALSNAGERSLVLNATQAGLPLYEKLGFEAVGAVRQHQIAGSRPQDVLVPAGSRLRPLAKDDRPALQRLDTRATGMDRTAALDALLESAVGLVLERDGQVVGFSFFRRFGRGYAIGPTIATGIDDAKALIGSFLNEHHTEFLRVDVPVETGLSEWLSEQGLPKVDEVVTMVRGHKPHRKENGPRVFSLINQALG</sequence>
<gene>
    <name evidence="2" type="ORF">BB934_42105</name>
</gene>
<dbReference type="InterPro" id="IPR000182">
    <property type="entry name" value="GNAT_dom"/>
</dbReference>